<proteinExistence type="predicted"/>
<dbReference type="Proteomes" id="UP000186079">
    <property type="component" value="Unassembled WGS sequence"/>
</dbReference>
<evidence type="ECO:0008006" key="3">
    <source>
        <dbReference type="Google" id="ProtNLM"/>
    </source>
</evidence>
<sequence>MAERAWWRRLAWLAGLWTASVLALALLAWLLRLLMSAAGLSTP</sequence>
<dbReference type="RefSeq" id="WP_076380878.1">
    <property type="nucleotide sequence ID" value="NZ_FTMC01000010.1"/>
</dbReference>
<accession>A0A1N6VX60</accession>
<gene>
    <name evidence="1" type="ORF">SAMN05421672_110138</name>
</gene>
<dbReference type="AlphaFoldDB" id="A0A1N6VX60"/>
<dbReference type="InterPro" id="IPR018895">
    <property type="entry name" value="DUF2474"/>
</dbReference>
<evidence type="ECO:0000313" key="1">
    <source>
        <dbReference type="EMBL" id="SIQ82424.1"/>
    </source>
</evidence>
<dbReference type="Pfam" id="PF10617">
    <property type="entry name" value="DUF2474"/>
    <property type="match status" value="1"/>
</dbReference>
<name>A0A1N6VX60_9PSED</name>
<evidence type="ECO:0000313" key="2">
    <source>
        <dbReference type="Proteomes" id="UP000186079"/>
    </source>
</evidence>
<reference evidence="1 2" key="1">
    <citation type="submission" date="2017-01" db="EMBL/GenBank/DDBJ databases">
        <authorList>
            <person name="Mah S.A."/>
            <person name="Swanson W.J."/>
            <person name="Moy G.W."/>
            <person name="Vacquier V.D."/>
        </authorList>
    </citation>
    <scope>NUCLEOTIDE SEQUENCE [LARGE SCALE GENOMIC DNA]</scope>
    <source>
        <strain evidence="1 2">ATCC 29606</strain>
    </source>
</reference>
<organism evidence="1 2">
    <name type="scientific">Pseudomonas flexibilis</name>
    <dbReference type="NCBI Taxonomy" id="706570"/>
    <lineage>
        <taxon>Bacteria</taxon>
        <taxon>Pseudomonadati</taxon>
        <taxon>Pseudomonadota</taxon>
        <taxon>Gammaproteobacteria</taxon>
        <taxon>Pseudomonadales</taxon>
        <taxon>Pseudomonadaceae</taxon>
        <taxon>Pseudomonas</taxon>
    </lineage>
</organism>
<protein>
    <recommendedName>
        <fullName evidence="3">DUF2474 domain-containing protein</fullName>
    </recommendedName>
</protein>
<dbReference type="EMBL" id="FTMC01000010">
    <property type="protein sequence ID" value="SIQ82424.1"/>
    <property type="molecule type" value="Genomic_DNA"/>
</dbReference>